<feature type="domain" description="HAMP" evidence="8">
    <location>
        <begin position="238"/>
        <end position="290"/>
    </location>
</feature>
<feature type="coiled-coil region" evidence="5">
    <location>
        <begin position="495"/>
        <end position="533"/>
    </location>
</feature>
<comment type="similarity">
    <text evidence="3">Belongs to the methyl-accepting chemotaxis (MCP) protein family.</text>
</comment>
<dbReference type="InterPro" id="IPR051310">
    <property type="entry name" value="MCP_chemotaxis"/>
</dbReference>
<dbReference type="InterPro" id="IPR003660">
    <property type="entry name" value="HAMP_dom"/>
</dbReference>
<evidence type="ECO:0000256" key="5">
    <source>
        <dbReference type="SAM" id="Coils"/>
    </source>
</evidence>
<dbReference type="SMART" id="SM00304">
    <property type="entry name" value="HAMP"/>
    <property type="match status" value="2"/>
</dbReference>
<dbReference type="Gene3D" id="3.30.450.20">
    <property type="entry name" value="PAS domain"/>
    <property type="match status" value="1"/>
</dbReference>
<feature type="domain" description="Methyl-accepting transducer" evidence="7">
    <location>
        <begin position="295"/>
        <end position="524"/>
    </location>
</feature>
<evidence type="ECO:0000313" key="10">
    <source>
        <dbReference type="Proteomes" id="UP000035444"/>
    </source>
</evidence>
<comment type="caution">
    <text evidence="9">The sequence shown here is derived from an EMBL/GenBank/DDBJ whole genome shotgun (WGS) entry which is preliminary data.</text>
</comment>
<keyword evidence="2" id="KW-0488">Methylation</keyword>
<dbReference type="SUPFAM" id="SSF58104">
    <property type="entry name" value="Methyl-accepting chemotaxis protein (MCP) signaling domain"/>
    <property type="match status" value="1"/>
</dbReference>
<dbReference type="SUPFAM" id="SSF158472">
    <property type="entry name" value="HAMP domain-like"/>
    <property type="match status" value="1"/>
</dbReference>
<feature type="compositionally biased region" description="Basic and acidic residues" evidence="6">
    <location>
        <begin position="540"/>
        <end position="555"/>
    </location>
</feature>
<dbReference type="CDD" id="cd11386">
    <property type="entry name" value="MCP_signal"/>
    <property type="match status" value="1"/>
</dbReference>
<evidence type="ECO:0000256" key="2">
    <source>
        <dbReference type="ARBA" id="ARBA00022481"/>
    </source>
</evidence>
<keyword evidence="5" id="KW-0175">Coiled coil</keyword>
<feature type="region of interest" description="Disordered" evidence="6">
    <location>
        <begin position="540"/>
        <end position="576"/>
    </location>
</feature>
<dbReference type="PANTHER" id="PTHR43531:SF14">
    <property type="entry name" value="METHYL-ACCEPTING CHEMOTAXIS PROTEIN I-RELATED"/>
    <property type="match status" value="1"/>
</dbReference>
<dbReference type="EMBL" id="LAQL01000009">
    <property type="protein sequence ID" value="KLN60044.1"/>
    <property type="molecule type" value="Genomic_DNA"/>
</dbReference>
<evidence type="ECO:0000259" key="8">
    <source>
        <dbReference type="PROSITE" id="PS50885"/>
    </source>
</evidence>
<dbReference type="AlphaFoldDB" id="A0A0H2MBZ0"/>
<dbReference type="GO" id="GO:0004888">
    <property type="term" value="F:transmembrane signaling receptor activity"/>
    <property type="evidence" value="ECO:0007669"/>
    <property type="project" value="InterPro"/>
</dbReference>
<protein>
    <recommendedName>
        <fullName evidence="11">Chemotaxis protein</fullName>
    </recommendedName>
</protein>
<feature type="compositionally biased region" description="Polar residues" evidence="6">
    <location>
        <begin position="563"/>
        <end position="576"/>
    </location>
</feature>
<accession>A0A0H2MBZ0</accession>
<dbReference type="Pfam" id="PF00672">
    <property type="entry name" value="HAMP"/>
    <property type="match status" value="1"/>
</dbReference>
<comment type="subcellular location">
    <subcellularLocation>
        <location evidence="1">Membrane</location>
    </subcellularLocation>
</comment>
<evidence type="ECO:0000259" key="7">
    <source>
        <dbReference type="PROSITE" id="PS50111"/>
    </source>
</evidence>
<gene>
    <name evidence="9" type="ORF">WH96_14475</name>
</gene>
<dbReference type="GO" id="GO:0006935">
    <property type="term" value="P:chemotaxis"/>
    <property type="evidence" value="ECO:0007669"/>
    <property type="project" value="InterPro"/>
</dbReference>
<dbReference type="STRING" id="1489064.WH96_14475"/>
<dbReference type="Pfam" id="PF18947">
    <property type="entry name" value="HAMP_2"/>
    <property type="match status" value="1"/>
</dbReference>
<proteinExistence type="inferred from homology"/>
<feature type="compositionally biased region" description="Low complexity" evidence="6">
    <location>
        <begin position="319"/>
        <end position="330"/>
    </location>
</feature>
<dbReference type="Proteomes" id="UP000035444">
    <property type="component" value="Unassembled WGS sequence"/>
</dbReference>
<dbReference type="PATRIC" id="fig|1489064.4.peg.4240"/>
<dbReference type="GO" id="GO:0005886">
    <property type="term" value="C:plasma membrane"/>
    <property type="evidence" value="ECO:0007669"/>
    <property type="project" value="TreeGrafter"/>
</dbReference>
<evidence type="ECO:0000256" key="3">
    <source>
        <dbReference type="ARBA" id="ARBA00029447"/>
    </source>
</evidence>
<keyword evidence="10" id="KW-1185">Reference proteome</keyword>
<sequence>MIGGIVLVIVGLLGWLFARSIIRPLQKSTSEMLQLAEGDKSFAISGLERRDEIRDIASALQTFKDNAVEQDRSAAENMRIKSALDSSSANVMVADNNLDIIYMNDAVLEMMREGETDIRRDLPGFDTNKLLGDSIDRFHKNPAHQRSLLETLNTTYQGRIKVGGRTYDLIANPIITQDKERLGTVVEWADVTAELAIQDDVDEMVKAISEGDFTKSLVADGKEGFMLALTNALNSLNKNVSDVVDDVATALSSLSRGDLTHEITANYTGMYETLKQDVNQTSKRLSETVGEIITTTDEIGSASTEISSGSMDLSQRTEAQASSLQQTAASMEEMSTTVKQNADSAQQANQMALNATETAERGGEVVQEAVVAVTGIEQASQKVSDIIGVIDEIAFQTNLLALNAAVEAARAGEAGKGFAVVAAEVRTLAQRSGEAAKDIKTLIIEANDQVKEGVTLVRSTGDTLSEIVDSSKRVADIISEIAASSREQASGVEEINAAITAMDEMTQQNAALVEESSAAARTLEEQAEGLSEMIGFFKTDDTRRVNSPQKPKEVKQAPPAVTQKPQPQQKNVTALKSTASTAVAIEEEEDWSEF</sequence>
<dbReference type="Gene3D" id="6.10.340.10">
    <property type="match status" value="1"/>
</dbReference>
<feature type="domain" description="HAMP" evidence="8">
    <location>
        <begin position="19"/>
        <end position="72"/>
    </location>
</feature>
<organism evidence="9 10">
    <name type="scientific">Kiloniella spongiae</name>
    <dbReference type="NCBI Taxonomy" id="1489064"/>
    <lineage>
        <taxon>Bacteria</taxon>
        <taxon>Pseudomonadati</taxon>
        <taxon>Pseudomonadota</taxon>
        <taxon>Alphaproteobacteria</taxon>
        <taxon>Rhodospirillales</taxon>
        <taxon>Kiloniellaceae</taxon>
        <taxon>Kiloniella</taxon>
    </lineage>
</organism>
<dbReference type="InterPro" id="IPR004090">
    <property type="entry name" value="Chemotax_Me-accpt_rcpt"/>
</dbReference>
<keyword evidence="4" id="KW-0807">Transducer</keyword>
<dbReference type="Pfam" id="PF13188">
    <property type="entry name" value="PAS_8"/>
    <property type="match status" value="1"/>
</dbReference>
<dbReference type="FunFam" id="3.30.450.20:FF:000075">
    <property type="entry name" value="Methyl-accepting chemotaxis protein"/>
    <property type="match status" value="1"/>
</dbReference>
<evidence type="ECO:0008006" key="11">
    <source>
        <dbReference type="Google" id="ProtNLM"/>
    </source>
</evidence>
<dbReference type="FunFam" id="1.10.287.950:FF:000001">
    <property type="entry name" value="Methyl-accepting chemotaxis sensory transducer"/>
    <property type="match status" value="1"/>
</dbReference>
<feature type="region of interest" description="Disordered" evidence="6">
    <location>
        <begin position="300"/>
        <end position="334"/>
    </location>
</feature>
<dbReference type="PANTHER" id="PTHR43531">
    <property type="entry name" value="PROTEIN ICFG"/>
    <property type="match status" value="1"/>
</dbReference>
<name>A0A0H2MBZ0_9PROT</name>
<dbReference type="SMART" id="SM00283">
    <property type="entry name" value="MA"/>
    <property type="match status" value="1"/>
</dbReference>
<dbReference type="Pfam" id="PF00015">
    <property type="entry name" value="MCPsignal"/>
    <property type="match status" value="1"/>
</dbReference>
<dbReference type="Gene3D" id="1.10.287.950">
    <property type="entry name" value="Methyl-accepting chemotaxis protein"/>
    <property type="match status" value="1"/>
</dbReference>
<evidence type="ECO:0000256" key="6">
    <source>
        <dbReference type="SAM" id="MobiDB-lite"/>
    </source>
</evidence>
<dbReference type="GO" id="GO:0007165">
    <property type="term" value="P:signal transduction"/>
    <property type="evidence" value="ECO:0007669"/>
    <property type="project" value="UniProtKB-KW"/>
</dbReference>
<evidence type="ECO:0000313" key="9">
    <source>
        <dbReference type="EMBL" id="KLN60044.1"/>
    </source>
</evidence>
<dbReference type="PRINTS" id="PR00260">
    <property type="entry name" value="CHEMTRNSDUCR"/>
</dbReference>
<dbReference type="InterPro" id="IPR000014">
    <property type="entry name" value="PAS"/>
</dbReference>
<evidence type="ECO:0000256" key="1">
    <source>
        <dbReference type="ARBA" id="ARBA00004370"/>
    </source>
</evidence>
<evidence type="ECO:0000256" key="4">
    <source>
        <dbReference type="PROSITE-ProRule" id="PRU00284"/>
    </source>
</evidence>
<dbReference type="PROSITE" id="PS50111">
    <property type="entry name" value="CHEMOTAXIS_TRANSDUC_2"/>
    <property type="match status" value="1"/>
</dbReference>
<dbReference type="InterPro" id="IPR004089">
    <property type="entry name" value="MCPsignal_dom"/>
</dbReference>
<feature type="compositionally biased region" description="Polar residues" evidence="6">
    <location>
        <begin position="300"/>
        <end position="318"/>
    </location>
</feature>
<reference evidence="9 10" key="1">
    <citation type="submission" date="2015-03" db="EMBL/GenBank/DDBJ databases">
        <title>Genome Sequence of Kiloniella spongiae MEBiC09566, isolated from a marine sponge.</title>
        <authorList>
            <person name="Shao Z."/>
            <person name="Wang L."/>
            <person name="Li X."/>
        </authorList>
    </citation>
    <scope>NUCLEOTIDE SEQUENCE [LARGE SCALE GENOMIC DNA]</scope>
    <source>
        <strain evidence="9 10">MEBiC09566</strain>
    </source>
</reference>
<dbReference type="PROSITE" id="PS50885">
    <property type="entry name" value="HAMP"/>
    <property type="match status" value="2"/>
</dbReference>